<feature type="signal peptide" evidence="1">
    <location>
        <begin position="1"/>
        <end position="28"/>
    </location>
</feature>
<keyword evidence="3" id="KW-1185">Reference proteome</keyword>
<name>A0A7W9JEC2_9ACTN</name>
<accession>A0A7W9JEC2</accession>
<evidence type="ECO:0000313" key="2">
    <source>
        <dbReference type="EMBL" id="MBB5840207.1"/>
    </source>
</evidence>
<proteinExistence type="predicted"/>
<evidence type="ECO:0000313" key="3">
    <source>
        <dbReference type="Proteomes" id="UP000549971"/>
    </source>
</evidence>
<reference evidence="2 3" key="1">
    <citation type="submission" date="2020-08" db="EMBL/GenBank/DDBJ databases">
        <title>Sequencing the genomes of 1000 actinobacteria strains.</title>
        <authorList>
            <person name="Klenk H.-P."/>
        </authorList>
    </citation>
    <scope>NUCLEOTIDE SEQUENCE [LARGE SCALE GENOMIC DNA]</scope>
    <source>
        <strain evidence="2 3">DSM 28967</strain>
    </source>
</reference>
<organism evidence="2 3">
    <name type="scientific">Kribbella italica</name>
    <dbReference type="NCBI Taxonomy" id="1540520"/>
    <lineage>
        <taxon>Bacteria</taxon>
        <taxon>Bacillati</taxon>
        <taxon>Actinomycetota</taxon>
        <taxon>Actinomycetes</taxon>
        <taxon>Propionibacteriales</taxon>
        <taxon>Kribbellaceae</taxon>
        <taxon>Kribbella</taxon>
    </lineage>
</organism>
<dbReference type="AlphaFoldDB" id="A0A7W9JEC2"/>
<dbReference type="Proteomes" id="UP000549971">
    <property type="component" value="Unassembled WGS sequence"/>
</dbReference>
<protein>
    <submittedName>
        <fullName evidence="2">Uncharacterized protein</fullName>
    </submittedName>
</protein>
<feature type="chain" id="PRO_5030590933" evidence="1">
    <location>
        <begin position="29"/>
        <end position="172"/>
    </location>
</feature>
<sequence>MKTRRRVAAGLVLALLGAGLVSGIPAVAAGGHDIASDKATSLSAGGPAVISRDVYLTNEAVTGTALLPAGASPRVIYLAAGNYRFTTYLSDSAPAEEWDTYFVLKQGGTYNWRCYIDGTGDAWPKVNYHGKCLLRPHNSDRPDLWLPGGGGAVQWTRYKGTFYWESKLWKEG</sequence>
<dbReference type="EMBL" id="JACHMY010000001">
    <property type="protein sequence ID" value="MBB5840207.1"/>
    <property type="molecule type" value="Genomic_DNA"/>
</dbReference>
<comment type="caution">
    <text evidence="2">The sequence shown here is derived from an EMBL/GenBank/DDBJ whole genome shotgun (WGS) entry which is preliminary data.</text>
</comment>
<keyword evidence="1" id="KW-0732">Signal</keyword>
<gene>
    <name evidence="2" type="ORF">HDA39_006941</name>
</gene>
<evidence type="ECO:0000256" key="1">
    <source>
        <dbReference type="SAM" id="SignalP"/>
    </source>
</evidence>
<dbReference type="RefSeq" id="WP_184802392.1">
    <property type="nucleotide sequence ID" value="NZ_JACHMY010000001.1"/>
</dbReference>